<sequence>MKKLINKTNGLIKGAPTAVFVSALVHLGVLLIAGGLVVFTIVQKQEKKFEPPPAVKRPKMELKKPKVKVKKWVRPQAAQRISSKNVQSMTGIQLPETTGMTEGLGKGFDGFELMPDPAALTLLGSKRSMAVGNDWEGTFYSLSLDRRGKQTDDSYERILHNFFESGWNPRSLAHYYRWPQNLYTTFVYLPTVPFEQIPRSFGIPDNLNTEQWLVHYTGKIKSQSGGKYRLWGRGLAVLAVRINKVEVGFFGWRALRDKITDWRSSADESYEYYQGRSATIVGDWFELEPDVPVEIDIVFGDFNGYDSQATLCVQEAGTYYPKNRDNGPILPVFKTAQVPKHLIEKLEYLTVAGDQNFESDLIFNVY</sequence>
<keyword evidence="3" id="KW-1185">Reference proteome</keyword>
<dbReference type="AlphaFoldDB" id="A0A6P1M3G3"/>
<protein>
    <submittedName>
        <fullName evidence="2">Uncharacterized protein</fullName>
    </submittedName>
</protein>
<dbReference type="EMBL" id="CP047593">
    <property type="protein sequence ID" value="QHI68361.1"/>
    <property type="molecule type" value="Genomic_DNA"/>
</dbReference>
<accession>A0A6P1M3G3</accession>
<proteinExistence type="predicted"/>
<evidence type="ECO:0000313" key="2">
    <source>
        <dbReference type="EMBL" id="QHI68361.1"/>
    </source>
</evidence>
<organism evidence="2 3">
    <name type="scientific">Tichowtungia aerotolerans</name>
    <dbReference type="NCBI Taxonomy" id="2697043"/>
    <lineage>
        <taxon>Bacteria</taxon>
        <taxon>Pseudomonadati</taxon>
        <taxon>Kiritimatiellota</taxon>
        <taxon>Tichowtungiia</taxon>
        <taxon>Tichowtungiales</taxon>
        <taxon>Tichowtungiaceae</taxon>
        <taxon>Tichowtungia</taxon>
    </lineage>
</organism>
<reference evidence="2 3" key="1">
    <citation type="submission" date="2020-01" db="EMBL/GenBank/DDBJ databases">
        <title>Ponticoccus aerotolerans gen. nov., sp. nov., an anaerobic bacterium and proposal of Ponticoccusceae fam. nov., Ponticoccusles ord. nov. and Ponticoccuse classis nov. in the phylum Kiritimatiellaeota.</title>
        <authorList>
            <person name="Zhou L.Y."/>
            <person name="Du Z.J."/>
        </authorList>
    </citation>
    <scope>NUCLEOTIDE SEQUENCE [LARGE SCALE GENOMIC DNA]</scope>
    <source>
        <strain evidence="2 3">S-5007</strain>
    </source>
</reference>
<evidence type="ECO:0000313" key="3">
    <source>
        <dbReference type="Proteomes" id="UP000464954"/>
    </source>
</evidence>
<dbReference type="RefSeq" id="WP_160626606.1">
    <property type="nucleotide sequence ID" value="NZ_CP047593.1"/>
</dbReference>
<name>A0A6P1M3G3_9BACT</name>
<keyword evidence="1" id="KW-0812">Transmembrane</keyword>
<evidence type="ECO:0000256" key="1">
    <source>
        <dbReference type="SAM" id="Phobius"/>
    </source>
</evidence>
<feature type="transmembrane region" description="Helical" evidence="1">
    <location>
        <begin position="20"/>
        <end position="42"/>
    </location>
</feature>
<dbReference type="KEGG" id="taer:GT409_02450"/>
<keyword evidence="1" id="KW-0472">Membrane</keyword>
<gene>
    <name evidence="2" type="ORF">GT409_02450</name>
</gene>
<dbReference type="Proteomes" id="UP000464954">
    <property type="component" value="Chromosome"/>
</dbReference>
<keyword evidence="1" id="KW-1133">Transmembrane helix</keyword>